<sequence length="447" mass="49737">MKTIRVLLTAVLMLSFASLWAQTETPKAYNFNLEQCINYAYEHQTALLNAGIDQKIADAKVKETIGIGLPQINGTADLRDFLKIPVSLVPAEIFGGTAGTFQPVQFGVKYNSSVGVSVNQLLFSGSYIVGLQASKTFKELSQRAYNRSKIETNVAVKKAFYMVLVNNKRVELLDANISQLKAQLDQTQALFDNGFAEKIDADRLKVLFNNLTTEKTNVLRSLELGKAMLKFQMGMPVENELTLNGSIEAIKLDEVDLMADSSTYKNRIEYNLAETQLKLNQLDLKRYKSEYLPSLAAFGNSSLQYQNNSFADLYDRSFPTTVIGLQLNVPIFSGGQRLQKVKQAQFTVLKSNNDLYNAKNAINLDIKNSITTYKNSVTSLESQQKNLDLASEVLRVTKIKYEQGVGSSIEVTQAQTSLKEAENNYINALYDALISKVDTEKATGLIK</sequence>
<reference evidence="10" key="1">
    <citation type="journal article" date="2019" name="Int. J. Syst. Evol. Microbiol.">
        <title>The Global Catalogue of Microorganisms (GCM) 10K type strain sequencing project: providing services to taxonomists for standard genome sequencing and annotation.</title>
        <authorList>
            <consortium name="The Broad Institute Genomics Platform"/>
            <consortium name="The Broad Institute Genome Sequencing Center for Infectious Disease"/>
            <person name="Wu L."/>
            <person name="Ma J."/>
        </authorList>
    </citation>
    <scope>NUCLEOTIDE SEQUENCE [LARGE SCALE GENOMIC DNA]</scope>
    <source>
        <strain evidence="10">KCTC 42456</strain>
    </source>
</reference>
<keyword evidence="10" id="KW-1185">Reference proteome</keyword>
<organism evidence="9 10">
    <name type="scientific">Pedobacter alpinus</name>
    <dbReference type="NCBI Taxonomy" id="1590643"/>
    <lineage>
        <taxon>Bacteria</taxon>
        <taxon>Pseudomonadati</taxon>
        <taxon>Bacteroidota</taxon>
        <taxon>Sphingobacteriia</taxon>
        <taxon>Sphingobacteriales</taxon>
        <taxon>Sphingobacteriaceae</taxon>
        <taxon>Pedobacter</taxon>
    </lineage>
</organism>
<keyword evidence="6" id="KW-0472">Membrane</keyword>
<dbReference type="InterPro" id="IPR003423">
    <property type="entry name" value="OMP_efflux"/>
</dbReference>
<keyword evidence="7" id="KW-0998">Cell outer membrane</keyword>
<dbReference type="InterPro" id="IPR051906">
    <property type="entry name" value="TolC-like"/>
</dbReference>
<keyword evidence="4" id="KW-1134">Transmembrane beta strand</keyword>
<accession>A0ABW5TTR0</accession>
<gene>
    <name evidence="9" type="ORF">ACFSSE_13090</name>
</gene>
<feature type="signal peptide" evidence="8">
    <location>
        <begin position="1"/>
        <end position="21"/>
    </location>
</feature>
<keyword evidence="3" id="KW-0813">Transport</keyword>
<dbReference type="PANTHER" id="PTHR30026:SF20">
    <property type="entry name" value="OUTER MEMBRANE PROTEIN TOLC"/>
    <property type="match status" value="1"/>
</dbReference>
<dbReference type="SUPFAM" id="SSF56954">
    <property type="entry name" value="Outer membrane efflux proteins (OEP)"/>
    <property type="match status" value="1"/>
</dbReference>
<comment type="similarity">
    <text evidence="2">Belongs to the outer membrane factor (OMF) (TC 1.B.17) family.</text>
</comment>
<keyword evidence="5" id="KW-0812">Transmembrane</keyword>
<evidence type="ECO:0000256" key="8">
    <source>
        <dbReference type="SAM" id="SignalP"/>
    </source>
</evidence>
<evidence type="ECO:0000313" key="9">
    <source>
        <dbReference type="EMBL" id="MFD2732637.1"/>
    </source>
</evidence>
<proteinExistence type="inferred from homology"/>
<evidence type="ECO:0000256" key="3">
    <source>
        <dbReference type="ARBA" id="ARBA00022448"/>
    </source>
</evidence>
<comment type="subcellular location">
    <subcellularLocation>
        <location evidence="1">Cell outer membrane</location>
    </subcellularLocation>
</comment>
<evidence type="ECO:0000256" key="5">
    <source>
        <dbReference type="ARBA" id="ARBA00022692"/>
    </source>
</evidence>
<dbReference type="Gene3D" id="1.20.1600.10">
    <property type="entry name" value="Outer membrane efflux proteins (OEP)"/>
    <property type="match status" value="1"/>
</dbReference>
<evidence type="ECO:0000256" key="6">
    <source>
        <dbReference type="ARBA" id="ARBA00023136"/>
    </source>
</evidence>
<protein>
    <submittedName>
        <fullName evidence="9">TolC family protein</fullName>
    </submittedName>
</protein>
<dbReference type="RefSeq" id="WP_379040432.1">
    <property type="nucleotide sequence ID" value="NZ_JBHSKW010000003.1"/>
</dbReference>
<evidence type="ECO:0000313" key="10">
    <source>
        <dbReference type="Proteomes" id="UP001597546"/>
    </source>
</evidence>
<feature type="chain" id="PRO_5047148626" evidence="8">
    <location>
        <begin position="22"/>
        <end position="447"/>
    </location>
</feature>
<evidence type="ECO:0000256" key="2">
    <source>
        <dbReference type="ARBA" id="ARBA00007613"/>
    </source>
</evidence>
<comment type="caution">
    <text evidence="9">The sequence shown here is derived from an EMBL/GenBank/DDBJ whole genome shotgun (WGS) entry which is preliminary data.</text>
</comment>
<evidence type="ECO:0000256" key="7">
    <source>
        <dbReference type="ARBA" id="ARBA00023237"/>
    </source>
</evidence>
<dbReference type="EMBL" id="JBHULV010000046">
    <property type="protein sequence ID" value="MFD2732637.1"/>
    <property type="molecule type" value="Genomic_DNA"/>
</dbReference>
<dbReference type="Pfam" id="PF02321">
    <property type="entry name" value="OEP"/>
    <property type="match status" value="1"/>
</dbReference>
<evidence type="ECO:0000256" key="4">
    <source>
        <dbReference type="ARBA" id="ARBA00022452"/>
    </source>
</evidence>
<keyword evidence="8" id="KW-0732">Signal</keyword>
<dbReference type="Proteomes" id="UP001597546">
    <property type="component" value="Unassembled WGS sequence"/>
</dbReference>
<name>A0ABW5TTR0_9SPHI</name>
<dbReference type="PANTHER" id="PTHR30026">
    <property type="entry name" value="OUTER MEMBRANE PROTEIN TOLC"/>
    <property type="match status" value="1"/>
</dbReference>
<evidence type="ECO:0000256" key="1">
    <source>
        <dbReference type="ARBA" id="ARBA00004442"/>
    </source>
</evidence>